<evidence type="ECO:0000256" key="1">
    <source>
        <dbReference type="SAM" id="Phobius"/>
    </source>
</evidence>
<dbReference type="GO" id="GO:0016020">
    <property type="term" value="C:membrane"/>
    <property type="evidence" value="ECO:0007669"/>
    <property type="project" value="TreeGrafter"/>
</dbReference>
<feature type="transmembrane region" description="Helical" evidence="1">
    <location>
        <begin position="197"/>
        <end position="217"/>
    </location>
</feature>
<feature type="domain" description="Fatty acid desaturase" evidence="2">
    <location>
        <begin position="75"/>
        <end position="310"/>
    </location>
</feature>
<proteinExistence type="predicted"/>
<dbReference type="AlphaFoldDB" id="A0A7X1AW12"/>
<dbReference type="PANTHER" id="PTHR19353:SF73">
    <property type="entry name" value="FATTY ACID DESATURASE"/>
    <property type="match status" value="1"/>
</dbReference>
<feature type="transmembrane region" description="Helical" evidence="1">
    <location>
        <begin position="72"/>
        <end position="91"/>
    </location>
</feature>
<dbReference type="EMBL" id="JACHVA010000038">
    <property type="protein sequence ID" value="MBC2600819.1"/>
    <property type="molecule type" value="Genomic_DNA"/>
</dbReference>
<feature type="transmembrane region" description="Helical" evidence="1">
    <location>
        <begin position="223"/>
        <end position="243"/>
    </location>
</feature>
<evidence type="ECO:0000259" key="2">
    <source>
        <dbReference type="Pfam" id="PF00487"/>
    </source>
</evidence>
<dbReference type="Proteomes" id="UP000525652">
    <property type="component" value="Unassembled WGS sequence"/>
</dbReference>
<gene>
    <name evidence="3" type="ORF">H5P30_03385</name>
</gene>
<feature type="transmembrane region" description="Helical" evidence="1">
    <location>
        <begin position="45"/>
        <end position="66"/>
    </location>
</feature>
<comment type="caution">
    <text evidence="3">The sequence shown here is derived from an EMBL/GenBank/DDBJ whole genome shotgun (WGS) entry which is preliminary data.</text>
</comment>
<reference evidence="3 4" key="1">
    <citation type="submission" date="2020-07" db="EMBL/GenBank/DDBJ databases">
        <authorList>
            <person name="Feng X."/>
        </authorList>
    </citation>
    <scope>NUCLEOTIDE SEQUENCE [LARGE SCALE GENOMIC DNA]</scope>
    <source>
        <strain evidence="3 4">JCM14086</strain>
    </source>
</reference>
<feature type="transmembrane region" description="Helical" evidence="1">
    <location>
        <begin position="170"/>
        <end position="190"/>
    </location>
</feature>
<evidence type="ECO:0000313" key="4">
    <source>
        <dbReference type="Proteomes" id="UP000525652"/>
    </source>
</evidence>
<dbReference type="InterPro" id="IPR012171">
    <property type="entry name" value="Fatty_acid_desaturase"/>
</dbReference>
<evidence type="ECO:0000313" key="3">
    <source>
        <dbReference type="EMBL" id="MBC2600819.1"/>
    </source>
</evidence>
<keyword evidence="1" id="KW-0812">Transmembrane</keyword>
<name>A0A7X1AW12_9BACT</name>
<protein>
    <submittedName>
        <fullName evidence="3">Fatty acid desaturase</fullName>
    </submittedName>
</protein>
<keyword evidence="4" id="KW-1185">Reference proteome</keyword>
<keyword evidence="1" id="KW-1133">Transmembrane helix</keyword>
<sequence length="345" mass="38754">MPIPAPEGHIETPLVQEAGKTAPTGGKKISRATAQFARDIPSKSWFAVISSLLILALAVVGTFPFWAIPFRIAFSVLTALMIVRVFVIFHDHQHRAILAKSKLADRLMTVVGILTLTPSSVWKHSHDSHHANNSKLHGNDLGSFPTMTVERYRSSPLLVRIRYRVSRHPLTILAGYLTSFVFSMCLEPIFENPRKHFDCAIALVVHAALIVLLAVTFGWAGVFFSLVLPFIIAACLGSYLFYAQHNFPGVLLKDEDGWTYEGAALESSSFMKMPRILHWFTGNIGYHHIHHLNARIPFYRLPEAFKAIPELQNAKTTSLSPVEVFRCFRLKIWNVEKARLVGYRG</sequence>
<organism evidence="3 4">
    <name type="scientific">Puniceicoccus vermicola</name>
    <dbReference type="NCBI Taxonomy" id="388746"/>
    <lineage>
        <taxon>Bacteria</taxon>
        <taxon>Pseudomonadati</taxon>
        <taxon>Verrucomicrobiota</taxon>
        <taxon>Opitutia</taxon>
        <taxon>Puniceicoccales</taxon>
        <taxon>Puniceicoccaceae</taxon>
        <taxon>Puniceicoccus</taxon>
    </lineage>
</organism>
<accession>A0A7X1AW12</accession>
<keyword evidence="1" id="KW-0472">Membrane</keyword>
<dbReference type="InterPro" id="IPR005804">
    <property type="entry name" value="FA_desaturase_dom"/>
</dbReference>
<dbReference type="PANTHER" id="PTHR19353">
    <property type="entry name" value="FATTY ACID DESATURASE 2"/>
    <property type="match status" value="1"/>
</dbReference>
<dbReference type="Pfam" id="PF00487">
    <property type="entry name" value="FA_desaturase"/>
    <property type="match status" value="1"/>
</dbReference>
<dbReference type="GO" id="GO:0016717">
    <property type="term" value="F:oxidoreductase activity, acting on paired donors, with oxidation of a pair of donors resulting in the reduction of molecular oxygen to two molecules of water"/>
    <property type="evidence" value="ECO:0007669"/>
    <property type="project" value="TreeGrafter"/>
</dbReference>
<dbReference type="GO" id="GO:0006629">
    <property type="term" value="P:lipid metabolic process"/>
    <property type="evidence" value="ECO:0007669"/>
    <property type="project" value="InterPro"/>
</dbReference>